<dbReference type="CDD" id="cd01335">
    <property type="entry name" value="Radical_SAM"/>
    <property type="match status" value="1"/>
</dbReference>
<keyword evidence="3" id="KW-0004">4Fe-4S</keyword>
<dbReference type="SFLD" id="SFLDG01386">
    <property type="entry name" value="main_SPASM_domain-containing"/>
    <property type="match status" value="1"/>
</dbReference>
<gene>
    <name evidence="14" type="ORF">HNR32_000728</name>
</gene>
<sequence length="319" mass="36340">MLDKLGRSIDYLRISLTNECNMRCIYCRPDKGACEEKMIMPYEEIVLLLGLFLQNGIKKIRLTGGEPLLYPRIIELVEAIKDNFSIEKLVMTTNGILLSDKAAQLLENGLDGVNISIDALTPKVFRQITRGSDIHKVLLGIEAVRKKIPVKINTVIMKGINEQEIIPLAEFSRQYDIPVRFIEMMPFSQTKNYEGIKENQIKDIISSKYGSLIADTTATGVASYYDFDDKCGKIGFISALSHNFCHECNRIRLMSNGILKPCLYSEEEYDLKQLLLQKASAEEIKSIINKVIYNKPARHKMQERVFFNNKHKFMSEIGG</sequence>
<evidence type="ECO:0000256" key="10">
    <source>
        <dbReference type="ARBA" id="ARBA00023150"/>
    </source>
</evidence>
<dbReference type="GO" id="GO:0061798">
    <property type="term" value="F:GTP 3',8'-cyclase activity"/>
    <property type="evidence" value="ECO:0007669"/>
    <property type="project" value="UniProtKB-EC"/>
</dbReference>
<dbReference type="InterPro" id="IPR010505">
    <property type="entry name" value="MoaA_twitch"/>
</dbReference>
<dbReference type="InterPro" id="IPR050105">
    <property type="entry name" value="MoCo_biosynth_MoaA/MoaC"/>
</dbReference>
<keyword evidence="9" id="KW-0342">GTP-binding</keyword>
<dbReference type="GO" id="GO:0006777">
    <property type="term" value="P:Mo-molybdopterin cofactor biosynthetic process"/>
    <property type="evidence" value="ECO:0007669"/>
    <property type="project" value="UniProtKB-KW"/>
</dbReference>
<dbReference type="InterPro" id="IPR007197">
    <property type="entry name" value="rSAM"/>
</dbReference>
<dbReference type="PROSITE" id="PS01305">
    <property type="entry name" value="MOAA_NIFB_PQQE"/>
    <property type="match status" value="1"/>
</dbReference>
<dbReference type="EMBL" id="JACHFH010000006">
    <property type="protein sequence ID" value="MBB5335601.1"/>
    <property type="molecule type" value="Genomic_DNA"/>
</dbReference>
<dbReference type="SMART" id="SM00729">
    <property type="entry name" value="Elp3"/>
    <property type="match status" value="1"/>
</dbReference>
<dbReference type="InterPro" id="IPR006638">
    <property type="entry name" value="Elp3/MiaA/NifB-like_rSAM"/>
</dbReference>
<comment type="caution">
    <text evidence="14">The sequence shown here is derived from an EMBL/GenBank/DDBJ whole genome shotgun (WGS) entry which is preliminary data.</text>
</comment>
<evidence type="ECO:0000256" key="7">
    <source>
        <dbReference type="ARBA" id="ARBA00023004"/>
    </source>
</evidence>
<evidence type="ECO:0000259" key="13">
    <source>
        <dbReference type="PROSITE" id="PS51918"/>
    </source>
</evidence>
<accession>A0A840UD00</accession>
<dbReference type="GO" id="GO:0046872">
    <property type="term" value="F:metal ion binding"/>
    <property type="evidence" value="ECO:0007669"/>
    <property type="project" value="UniProtKB-KW"/>
</dbReference>
<evidence type="ECO:0000256" key="11">
    <source>
        <dbReference type="ARBA" id="ARBA00023239"/>
    </source>
</evidence>
<comment type="cofactor">
    <cofactor evidence="1">
        <name>[4Fe-4S] cluster</name>
        <dbReference type="ChEBI" id="CHEBI:49883"/>
    </cofactor>
</comment>
<proteinExistence type="predicted"/>
<dbReference type="RefSeq" id="WP_183859731.1">
    <property type="nucleotide sequence ID" value="NZ_JACHFH010000006.1"/>
</dbReference>
<keyword evidence="10" id="KW-0501">Molybdenum cofactor biosynthesis</keyword>
<dbReference type="EC" id="4.1.99.22" evidence="2"/>
<dbReference type="GO" id="GO:0061799">
    <property type="term" value="F:cyclic pyranopterin monophosphate synthase activity"/>
    <property type="evidence" value="ECO:0007669"/>
    <property type="project" value="TreeGrafter"/>
</dbReference>
<feature type="domain" description="Radical SAM core" evidence="13">
    <location>
        <begin position="4"/>
        <end position="228"/>
    </location>
</feature>
<keyword evidence="6" id="KW-0547">Nucleotide-binding</keyword>
<dbReference type="SFLD" id="SFLDG01383">
    <property type="entry name" value="cyclic_pyranopterin_phosphate"/>
    <property type="match status" value="1"/>
</dbReference>
<evidence type="ECO:0000256" key="2">
    <source>
        <dbReference type="ARBA" id="ARBA00012167"/>
    </source>
</evidence>
<dbReference type="AlphaFoldDB" id="A0A840UD00"/>
<dbReference type="PROSITE" id="PS51918">
    <property type="entry name" value="RADICAL_SAM"/>
    <property type="match status" value="1"/>
</dbReference>
<evidence type="ECO:0000256" key="8">
    <source>
        <dbReference type="ARBA" id="ARBA00023014"/>
    </source>
</evidence>
<evidence type="ECO:0000256" key="3">
    <source>
        <dbReference type="ARBA" id="ARBA00022485"/>
    </source>
</evidence>
<evidence type="ECO:0000256" key="12">
    <source>
        <dbReference type="ARBA" id="ARBA00048697"/>
    </source>
</evidence>
<dbReference type="InterPro" id="IPR013785">
    <property type="entry name" value="Aldolase_TIM"/>
</dbReference>
<dbReference type="InterPro" id="IPR000385">
    <property type="entry name" value="MoaA_NifB_PqqE_Fe-S-bd_CS"/>
</dbReference>
<dbReference type="GO" id="GO:0051539">
    <property type="term" value="F:4 iron, 4 sulfur cluster binding"/>
    <property type="evidence" value="ECO:0007669"/>
    <property type="project" value="UniProtKB-KW"/>
</dbReference>
<dbReference type="InterPro" id="IPR040064">
    <property type="entry name" value="MoaA-like"/>
</dbReference>
<reference evidence="14 15" key="1">
    <citation type="submission" date="2020-08" db="EMBL/GenBank/DDBJ databases">
        <title>Genomic Encyclopedia of Type Strains, Phase IV (KMG-IV): sequencing the most valuable type-strain genomes for metagenomic binning, comparative biology and taxonomic classification.</title>
        <authorList>
            <person name="Goeker M."/>
        </authorList>
    </citation>
    <scope>NUCLEOTIDE SEQUENCE [LARGE SCALE GENOMIC DNA]</scope>
    <source>
        <strain evidence="14 15">DSM 24661</strain>
    </source>
</reference>
<dbReference type="InterPro" id="IPR013483">
    <property type="entry name" value="MoaA"/>
</dbReference>
<evidence type="ECO:0000256" key="9">
    <source>
        <dbReference type="ARBA" id="ARBA00023134"/>
    </source>
</evidence>
<dbReference type="Pfam" id="PF06463">
    <property type="entry name" value="Mob_synth_C"/>
    <property type="match status" value="1"/>
</dbReference>
<evidence type="ECO:0000313" key="14">
    <source>
        <dbReference type="EMBL" id="MBB5335601.1"/>
    </source>
</evidence>
<keyword evidence="5" id="KW-0479">Metal-binding</keyword>
<dbReference type="SFLD" id="SFLDG01067">
    <property type="entry name" value="SPASM/twitch_domain_containing"/>
    <property type="match status" value="1"/>
</dbReference>
<dbReference type="Pfam" id="PF04055">
    <property type="entry name" value="Radical_SAM"/>
    <property type="match status" value="1"/>
</dbReference>
<dbReference type="InterPro" id="IPR058240">
    <property type="entry name" value="rSAM_sf"/>
</dbReference>
<dbReference type="PANTHER" id="PTHR22960:SF0">
    <property type="entry name" value="MOLYBDENUM COFACTOR BIOSYNTHESIS PROTEIN 1"/>
    <property type="match status" value="1"/>
</dbReference>
<keyword evidence="8" id="KW-0411">Iron-sulfur</keyword>
<evidence type="ECO:0000256" key="6">
    <source>
        <dbReference type="ARBA" id="ARBA00022741"/>
    </source>
</evidence>
<dbReference type="GO" id="GO:0005525">
    <property type="term" value="F:GTP binding"/>
    <property type="evidence" value="ECO:0007669"/>
    <property type="project" value="UniProtKB-KW"/>
</dbReference>
<evidence type="ECO:0000256" key="5">
    <source>
        <dbReference type="ARBA" id="ARBA00022723"/>
    </source>
</evidence>
<dbReference type="UniPathway" id="UPA00344"/>
<dbReference type="PANTHER" id="PTHR22960">
    <property type="entry name" value="MOLYBDOPTERIN COFACTOR SYNTHESIS PROTEIN A"/>
    <property type="match status" value="1"/>
</dbReference>
<name>A0A840UD00_9FIRM</name>
<dbReference type="Proteomes" id="UP000559117">
    <property type="component" value="Unassembled WGS sequence"/>
</dbReference>
<comment type="catalytic activity">
    <reaction evidence="12">
        <text>GTP + AH2 + S-adenosyl-L-methionine = (8S)-3',8-cyclo-7,8-dihydroguanosine 5'-triphosphate + 5'-deoxyadenosine + L-methionine + A + H(+)</text>
        <dbReference type="Rhea" id="RHEA:49576"/>
        <dbReference type="ChEBI" id="CHEBI:13193"/>
        <dbReference type="ChEBI" id="CHEBI:15378"/>
        <dbReference type="ChEBI" id="CHEBI:17319"/>
        <dbReference type="ChEBI" id="CHEBI:17499"/>
        <dbReference type="ChEBI" id="CHEBI:37565"/>
        <dbReference type="ChEBI" id="CHEBI:57844"/>
        <dbReference type="ChEBI" id="CHEBI:59789"/>
        <dbReference type="ChEBI" id="CHEBI:131766"/>
        <dbReference type="EC" id="4.1.99.22"/>
    </reaction>
</comment>
<keyword evidence="15" id="KW-1185">Reference proteome</keyword>
<protein>
    <recommendedName>
        <fullName evidence="2">GTP 3',8-cyclase</fullName>
        <ecNumber evidence="2">4.1.99.22</ecNumber>
    </recommendedName>
</protein>
<organism evidence="14 15">
    <name type="scientific">Pectinatus brassicae</name>
    <dbReference type="NCBI Taxonomy" id="862415"/>
    <lineage>
        <taxon>Bacteria</taxon>
        <taxon>Bacillati</taxon>
        <taxon>Bacillota</taxon>
        <taxon>Negativicutes</taxon>
        <taxon>Selenomonadales</taxon>
        <taxon>Selenomonadaceae</taxon>
        <taxon>Pectinatus</taxon>
    </lineage>
</organism>
<keyword evidence="4" id="KW-0949">S-adenosyl-L-methionine</keyword>
<dbReference type="SFLD" id="SFLDS00029">
    <property type="entry name" value="Radical_SAM"/>
    <property type="match status" value="1"/>
</dbReference>
<evidence type="ECO:0000313" key="15">
    <source>
        <dbReference type="Proteomes" id="UP000559117"/>
    </source>
</evidence>
<evidence type="ECO:0000256" key="1">
    <source>
        <dbReference type="ARBA" id="ARBA00001966"/>
    </source>
</evidence>
<evidence type="ECO:0000256" key="4">
    <source>
        <dbReference type="ARBA" id="ARBA00022691"/>
    </source>
</evidence>
<dbReference type="Gene3D" id="3.20.20.70">
    <property type="entry name" value="Aldolase class I"/>
    <property type="match status" value="1"/>
</dbReference>
<keyword evidence="11" id="KW-0456">Lyase</keyword>
<dbReference type="SUPFAM" id="SSF102114">
    <property type="entry name" value="Radical SAM enzymes"/>
    <property type="match status" value="1"/>
</dbReference>
<dbReference type="NCBIfam" id="TIGR02666">
    <property type="entry name" value="moaA"/>
    <property type="match status" value="1"/>
</dbReference>
<dbReference type="CDD" id="cd21117">
    <property type="entry name" value="Twitch_MoaA"/>
    <property type="match status" value="1"/>
</dbReference>
<keyword evidence="7" id="KW-0408">Iron</keyword>